<dbReference type="InterPro" id="IPR011990">
    <property type="entry name" value="TPR-like_helical_dom_sf"/>
</dbReference>
<dbReference type="Proteomes" id="UP000239899">
    <property type="component" value="Unassembled WGS sequence"/>
</dbReference>
<dbReference type="InterPro" id="IPR053277">
    <property type="entry name" value="Endomembrane_traffic_mod"/>
</dbReference>
<keyword evidence="3" id="KW-1185">Reference proteome</keyword>
<comment type="caution">
    <text evidence="2">The sequence shown here is derived from an EMBL/GenBank/DDBJ whole genome shotgun (WGS) entry which is preliminary data.</text>
</comment>
<dbReference type="SUPFAM" id="SSF50729">
    <property type="entry name" value="PH domain-like"/>
    <property type="match status" value="1"/>
</dbReference>
<dbReference type="EMBL" id="LHPG02000015">
    <property type="protein sequence ID" value="PRW33855.1"/>
    <property type="molecule type" value="Genomic_DNA"/>
</dbReference>
<dbReference type="SUPFAM" id="SSF48452">
    <property type="entry name" value="TPR-like"/>
    <property type="match status" value="1"/>
</dbReference>
<gene>
    <name evidence="2" type="ORF">C2E21_7359</name>
</gene>
<dbReference type="PANTHER" id="PTHR45005:SF2">
    <property type="entry name" value="PROTEIN HLB1"/>
    <property type="match status" value="1"/>
</dbReference>
<evidence type="ECO:0000256" key="1">
    <source>
        <dbReference type="SAM" id="MobiDB-lite"/>
    </source>
</evidence>
<reference evidence="2 3" key="1">
    <citation type="journal article" date="2018" name="Plant J.">
        <title>Genome sequences of Chlorella sorokiniana UTEX 1602 and Micractinium conductrix SAG 241.80: implications to maltose excretion by a green alga.</title>
        <authorList>
            <person name="Arriola M.B."/>
            <person name="Velmurugan N."/>
            <person name="Zhang Y."/>
            <person name="Plunkett M.H."/>
            <person name="Hondzo H."/>
            <person name="Barney B.M."/>
        </authorList>
    </citation>
    <scope>NUCLEOTIDE SEQUENCE [LARGE SCALE GENOMIC DNA]</scope>
    <source>
        <strain evidence="3">UTEX 1602</strain>
    </source>
</reference>
<proteinExistence type="predicted"/>
<dbReference type="PANTHER" id="PTHR45005">
    <property type="match status" value="1"/>
</dbReference>
<name>A0A2P6THT5_CHLSO</name>
<sequence>MAELKAAMAALAGKNAAGTPMSEAATTPKPLTPSALSAHPSWFVPPHLLRLPAVRTAAFAAHDCSRAACANPQDFDCVYRYGLTLQELAGRLGSQPADQLALLNQAAEVYLEASRLAGDRHAAVLYNWAVALTDIARLVQAQEPEEAYECLTAAANKYAQSLAVQSDNPQACNNWGLCLQSLSSLRPPAERPAYLHHSLSKFRRAIRLRPDFDRACYNMGTVLYAHACALQEALLASQEQAEAAQLTAVASGSGRQGSLPLSSPTAGARGGGQQLAAERAIQSTFAHAAQYISLAYAMQPGKQVYADSLSAVQRLLPLPWLRSGPLLAVHPQTAGTLGEQWVSCWFALDHNGLQAVRPPTAFAGQHGLPSAPLPIGYELGDVADARRVNDPSLPAGAPFWLGLQSKPRGVYLVAADEDDAEGWVDAILLLSHLRRSGRLGGIKAALAVR</sequence>
<accession>A0A2P6THT5</accession>
<dbReference type="AlphaFoldDB" id="A0A2P6THT5"/>
<dbReference type="OrthoDB" id="548564at2759"/>
<organism evidence="2 3">
    <name type="scientific">Chlorella sorokiniana</name>
    <name type="common">Freshwater green alga</name>
    <dbReference type="NCBI Taxonomy" id="3076"/>
    <lineage>
        <taxon>Eukaryota</taxon>
        <taxon>Viridiplantae</taxon>
        <taxon>Chlorophyta</taxon>
        <taxon>core chlorophytes</taxon>
        <taxon>Trebouxiophyceae</taxon>
        <taxon>Chlorellales</taxon>
        <taxon>Chlorellaceae</taxon>
        <taxon>Chlorella clade</taxon>
        <taxon>Chlorella</taxon>
    </lineage>
</organism>
<protein>
    <submittedName>
        <fullName evidence="2">Tetratricopeptide-like helical domain containing</fullName>
    </submittedName>
</protein>
<evidence type="ECO:0000313" key="3">
    <source>
        <dbReference type="Proteomes" id="UP000239899"/>
    </source>
</evidence>
<dbReference type="Gene3D" id="1.25.40.10">
    <property type="entry name" value="Tetratricopeptide repeat domain"/>
    <property type="match status" value="1"/>
</dbReference>
<feature type="region of interest" description="Disordered" evidence="1">
    <location>
        <begin position="253"/>
        <end position="273"/>
    </location>
</feature>
<dbReference type="STRING" id="3076.A0A2P6THT5"/>
<evidence type="ECO:0000313" key="2">
    <source>
        <dbReference type="EMBL" id="PRW33855.1"/>
    </source>
</evidence>